<reference evidence="2 3" key="1">
    <citation type="submission" date="2019-05" db="EMBL/GenBank/DDBJ databases">
        <title>Another draft genome of Portunus trituberculatus and its Hox gene families provides insights of decapod evolution.</title>
        <authorList>
            <person name="Jeong J.-H."/>
            <person name="Song I."/>
            <person name="Kim S."/>
            <person name="Choi T."/>
            <person name="Kim D."/>
            <person name="Ryu S."/>
            <person name="Kim W."/>
        </authorList>
    </citation>
    <scope>NUCLEOTIDE SEQUENCE [LARGE SCALE GENOMIC DNA]</scope>
    <source>
        <tissue evidence="2">Muscle</tissue>
    </source>
</reference>
<evidence type="ECO:0000256" key="1">
    <source>
        <dbReference type="SAM" id="MobiDB-lite"/>
    </source>
</evidence>
<organism evidence="2 3">
    <name type="scientific">Portunus trituberculatus</name>
    <name type="common">Swimming crab</name>
    <name type="synonym">Neptunus trituberculatus</name>
    <dbReference type="NCBI Taxonomy" id="210409"/>
    <lineage>
        <taxon>Eukaryota</taxon>
        <taxon>Metazoa</taxon>
        <taxon>Ecdysozoa</taxon>
        <taxon>Arthropoda</taxon>
        <taxon>Crustacea</taxon>
        <taxon>Multicrustacea</taxon>
        <taxon>Malacostraca</taxon>
        <taxon>Eumalacostraca</taxon>
        <taxon>Eucarida</taxon>
        <taxon>Decapoda</taxon>
        <taxon>Pleocyemata</taxon>
        <taxon>Brachyura</taxon>
        <taxon>Eubrachyura</taxon>
        <taxon>Portunoidea</taxon>
        <taxon>Portunidae</taxon>
        <taxon>Portuninae</taxon>
        <taxon>Portunus</taxon>
    </lineage>
</organism>
<name>A0A5B7FSF5_PORTR</name>
<proteinExistence type="predicted"/>
<comment type="caution">
    <text evidence="2">The sequence shown here is derived from an EMBL/GenBank/DDBJ whole genome shotgun (WGS) entry which is preliminary data.</text>
</comment>
<dbReference type="Proteomes" id="UP000324222">
    <property type="component" value="Unassembled WGS sequence"/>
</dbReference>
<evidence type="ECO:0000313" key="3">
    <source>
        <dbReference type="Proteomes" id="UP000324222"/>
    </source>
</evidence>
<gene>
    <name evidence="2" type="ORF">E2C01_044539</name>
</gene>
<feature type="compositionally biased region" description="Basic and acidic residues" evidence="1">
    <location>
        <begin position="16"/>
        <end position="33"/>
    </location>
</feature>
<dbReference type="AlphaFoldDB" id="A0A5B7FSF5"/>
<accession>A0A5B7FSF5</accession>
<sequence length="178" mass="19750">MDSFVPGEGRQTAGQNEERLGEESLPHHHRDSELELGDRVGRLRGLDLGEGDRFLGLPDLLGGEAERLRGTGERLRGLGEGLRSKGERLRGLGDRLRGLGDRLRWDGECLRGLEDRFREEPLRLRSSSFLGCMGGGGIVDKVVSMGSGRCPHVGLNTTKYGLETKPFVKWFKMTYMSP</sequence>
<dbReference type="EMBL" id="VSRR010009682">
    <property type="protein sequence ID" value="MPC50710.1"/>
    <property type="molecule type" value="Genomic_DNA"/>
</dbReference>
<feature type="region of interest" description="Disordered" evidence="1">
    <location>
        <begin position="1"/>
        <end position="33"/>
    </location>
</feature>
<evidence type="ECO:0000313" key="2">
    <source>
        <dbReference type="EMBL" id="MPC50710.1"/>
    </source>
</evidence>
<keyword evidence="3" id="KW-1185">Reference proteome</keyword>
<protein>
    <submittedName>
        <fullName evidence="2">Uncharacterized protein</fullName>
    </submittedName>
</protein>